<keyword evidence="4 9" id="KW-0997">Cell inner membrane</keyword>
<accession>A0AAW7XLQ4</accession>
<dbReference type="RefSeq" id="WP_083609926.1">
    <property type="nucleotide sequence ID" value="NZ_CAXHZV010000029.1"/>
</dbReference>
<keyword evidence="3" id="KW-1003">Cell membrane</keyword>
<keyword evidence="14" id="KW-1185">Reference proteome</keyword>
<comment type="subcellular location">
    <subcellularLocation>
        <location evidence="1 9">Cell inner membrane</location>
        <topology evidence="1 9">Multi-pass membrane protein</topology>
    </subcellularLocation>
</comment>
<evidence type="ECO:0000256" key="6">
    <source>
        <dbReference type="ARBA" id="ARBA00022989"/>
    </source>
</evidence>
<evidence type="ECO:0000256" key="1">
    <source>
        <dbReference type="ARBA" id="ARBA00004429"/>
    </source>
</evidence>
<evidence type="ECO:0000313" key="12">
    <source>
        <dbReference type="EMBL" id="MDP2522757.1"/>
    </source>
</evidence>
<dbReference type="AlphaFoldDB" id="A0AAW7XLQ4"/>
<comment type="function">
    <text evidence="9">Part of the tripartite ATP-independent periplasmic (TRAP) transport system.</text>
</comment>
<evidence type="ECO:0000256" key="7">
    <source>
        <dbReference type="ARBA" id="ARBA00023136"/>
    </source>
</evidence>
<evidence type="ECO:0000256" key="2">
    <source>
        <dbReference type="ARBA" id="ARBA00022448"/>
    </source>
</evidence>
<comment type="caution">
    <text evidence="11">The sequence shown here is derived from an EMBL/GenBank/DDBJ whole genome shotgun (WGS) entry which is preliminary data.</text>
</comment>
<keyword evidence="5 9" id="KW-0812">Transmembrane</keyword>
<feature type="domain" description="Tripartite ATP-independent periplasmic transporters DctQ component" evidence="10">
    <location>
        <begin position="27"/>
        <end position="158"/>
    </location>
</feature>
<dbReference type="EMBL" id="JAUYVO010000005">
    <property type="protein sequence ID" value="MDP2522757.1"/>
    <property type="molecule type" value="Genomic_DNA"/>
</dbReference>
<sequence length="172" mass="19027">MMKWLIKAVDGLALVLYWISGFLLVVMMLSVVFDVVSRGLFAATDGNVDITFVGGIELVKYSLLFSMLCAFPYAVDKGQIVVDLFTQGWSDRTQRWTDGFYTLCFGIFGGLLCWRFALAGEEAEMSGELTQDLLMPMSPIYWVASFALAVLALRGVVSGLAQWVGPLKEANR</sequence>
<dbReference type="PANTHER" id="PTHR35011">
    <property type="entry name" value="2,3-DIKETO-L-GULONATE TRAP TRANSPORTER SMALL PERMEASE PROTEIN YIAM"/>
    <property type="match status" value="1"/>
</dbReference>
<dbReference type="EMBL" id="JAUOPG010000013">
    <property type="protein sequence ID" value="MDO6455192.1"/>
    <property type="molecule type" value="Genomic_DNA"/>
</dbReference>
<comment type="subunit">
    <text evidence="9">The complex comprises the extracytoplasmic solute receptor protein and the two transmembrane proteins.</text>
</comment>
<evidence type="ECO:0000313" key="13">
    <source>
        <dbReference type="Proteomes" id="UP001169862"/>
    </source>
</evidence>
<reference evidence="11" key="1">
    <citation type="submission" date="2023-07" db="EMBL/GenBank/DDBJ databases">
        <title>Genome content predicts the carbon catabolic preferences of heterotrophic bacteria.</title>
        <authorList>
            <person name="Gralka M."/>
        </authorList>
    </citation>
    <scope>NUCLEOTIDE SEQUENCE</scope>
    <source>
        <strain evidence="12">5G01</strain>
        <strain evidence="11">I2M16</strain>
    </source>
</reference>
<evidence type="ECO:0000256" key="5">
    <source>
        <dbReference type="ARBA" id="ARBA00022692"/>
    </source>
</evidence>
<gene>
    <name evidence="11" type="ORF">Q4490_16640</name>
    <name evidence="12" type="ORF">Q8W30_09280</name>
</gene>
<feature type="transmembrane region" description="Helical" evidence="9">
    <location>
        <begin position="12"/>
        <end position="32"/>
    </location>
</feature>
<keyword evidence="6 9" id="KW-1133">Transmembrane helix</keyword>
<feature type="transmembrane region" description="Helical" evidence="9">
    <location>
        <begin position="52"/>
        <end position="75"/>
    </location>
</feature>
<dbReference type="GO" id="GO:0005886">
    <property type="term" value="C:plasma membrane"/>
    <property type="evidence" value="ECO:0007669"/>
    <property type="project" value="UniProtKB-SubCell"/>
</dbReference>
<name>A0AAW7XLQ4_9GAMM</name>
<dbReference type="GO" id="GO:0022857">
    <property type="term" value="F:transmembrane transporter activity"/>
    <property type="evidence" value="ECO:0007669"/>
    <property type="project" value="UniProtKB-UniRule"/>
</dbReference>
<dbReference type="Proteomes" id="UP001169862">
    <property type="component" value="Unassembled WGS sequence"/>
</dbReference>
<comment type="similarity">
    <text evidence="8 9">Belongs to the TRAP transporter small permease family.</text>
</comment>
<evidence type="ECO:0000256" key="8">
    <source>
        <dbReference type="ARBA" id="ARBA00038436"/>
    </source>
</evidence>
<dbReference type="Pfam" id="PF04290">
    <property type="entry name" value="DctQ"/>
    <property type="match status" value="1"/>
</dbReference>
<dbReference type="InterPro" id="IPR007387">
    <property type="entry name" value="TRAP_DctQ"/>
</dbReference>
<evidence type="ECO:0000259" key="10">
    <source>
        <dbReference type="Pfam" id="PF04290"/>
    </source>
</evidence>
<organism evidence="11 13">
    <name type="scientific">Neptunomonas phycophila</name>
    <dbReference type="NCBI Taxonomy" id="1572645"/>
    <lineage>
        <taxon>Bacteria</taxon>
        <taxon>Pseudomonadati</taxon>
        <taxon>Pseudomonadota</taxon>
        <taxon>Gammaproteobacteria</taxon>
        <taxon>Oceanospirillales</taxon>
        <taxon>Oceanospirillaceae</taxon>
        <taxon>Neptunomonas</taxon>
    </lineage>
</organism>
<keyword evidence="7 9" id="KW-0472">Membrane</keyword>
<evidence type="ECO:0000256" key="3">
    <source>
        <dbReference type="ARBA" id="ARBA00022475"/>
    </source>
</evidence>
<feature type="transmembrane region" description="Helical" evidence="9">
    <location>
        <begin position="140"/>
        <end position="164"/>
    </location>
</feature>
<protein>
    <recommendedName>
        <fullName evidence="9">TRAP transporter small permease protein</fullName>
    </recommendedName>
</protein>
<keyword evidence="2 9" id="KW-0813">Transport</keyword>
<evidence type="ECO:0000313" key="14">
    <source>
        <dbReference type="Proteomes" id="UP001177341"/>
    </source>
</evidence>
<evidence type="ECO:0000313" key="11">
    <source>
        <dbReference type="EMBL" id="MDO6455192.1"/>
    </source>
</evidence>
<feature type="transmembrane region" description="Helical" evidence="9">
    <location>
        <begin position="100"/>
        <end position="120"/>
    </location>
</feature>
<evidence type="ECO:0000256" key="4">
    <source>
        <dbReference type="ARBA" id="ARBA00022519"/>
    </source>
</evidence>
<evidence type="ECO:0000256" key="9">
    <source>
        <dbReference type="RuleBase" id="RU369079"/>
    </source>
</evidence>
<dbReference type="InterPro" id="IPR055348">
    <property type="entry name" value="DctQ"/>
</dbReference>
<proteinExistence type="inferred from homology"/>
<dbReference type="Proteomes" id="UP001177341">
    <property type="component" value="Unassembled WGS sequence"/>
</dbReference>